<dbReference type="Gene3D" id="3.40.50.1970">
    <property type="match status" value="1"/>
</dbReference>
<dbReference type="CDD" id="cd08175">
    <property type="entry name" value="G1PDH"/>
    <property type="match status" value="1"/>
</dbReference>
<dbReference type="GO" id="GO:0008654">
    <property type="term" value="P:phospholipid biosynthetic process"/>
    <property type="evidence" value="ECO:0007669"/>
    <property type="project" value="UniProtKB-KW"/>
</dbReference>
<proteinExistence type="predicted"/>
<dbReference type="GO" id="GO:0016614">
    <property type="term" value="F:oxidoreductase activity, acting on CH-OH group of donors"/>
    <property type="evidence" value="ECO:0007669"/>
    <property type="project" value="InterPro"/>
</dbReference>
<keyword evidence="6" id="KW-0520">NAD</keyword>
<dbReference type="InterPro" id="IPR016205">
    <property type="entry name" value="Glycerol_DH"/>
</dbReference>
<dbReference type="SUPFAM" id="SSF56796">
    <property type="entry name" value="Dehydroquinate synthase-like"/>
    <property type="match status" value="1"/>
</dbReference>
<keyword evidence="5" id="KW-0560">Oxidoreductase</keyword>
<evidence type="ECO:0000313" key="10">
    <source>
        <dbReference type="EMBL" id="SFP77178.1"/>
    </source>
</evidence>
<keyword evidence="7" id="KW-0443">Lipid metabolism</keyword>
<sequence>MSILSSYKDMFGSSFYCECGRQHTVPLKHVVIKQNAEKEIPPILGRENLGKRGLMVCDDNTWELAGRHIAQTVSYYGYSIKACILTQKPIVKPDEKAITQILLEFEPSMDFLIAVGSGTINDLTRFISHRTGKPYIVFATAPSMDGYASTVSPLLINGFKRTYITVHPLAIIADIDMLCSAPADMILAGFGDILGKVTSLADWQLGIILAQERLCPTAKNMVKSAMEEVISRASEIGQREPEGIQSLMEALIVSGIAMMLVGNSRPASGSEHHISHYIEMKYFMEERQPLLHGTKVGLAALYTVALYNQLASLDPENIDIPQLMRTRISYEEWCQKIKKAFGPIAQEVIDSNNRQNWDAAFYERRLHDIKEKWETHLKPLLSSVPQLDMVKEWLHKARANFTPQALGIEQNLVEEALLYAKEIRPLYTILRLADDLGILEEKIKKIISLV</sequence>
<evidence type="ECO:0000256" key="4">
    <source>
        <dbReference type="ARBA" id="ARBA00022857"/>
    </source>
</evidence>
<dbReference type="EMBL" id="FOXR01000003">
    <property type="protein sequence ID" value="SFP77178.1"/>
    <property type="molecule type" value="Genomic_DNA"/>
</dbReference>
<reference evidence="10 11" key="1">
    <citation type="submission" date="2016-10" db="EMBL/GenBank/DDBJ databases">
        <authorList>
            <person name="de Groot N.N."/>
        </authorList>
    </citation>
    <scope>NUCLEOTIDE SEQUENCE [LARGE SCALE GENOMIC DNA]</scope>
    <source>
        <strain evidence="10 11">DSM 20678</strain>
    </source>
</reference>
<keyword evidence="3" id="KW-0479">Metal-binding</keyword>
<evidence type="ECO:0000256" key="2">
    <source>
        <dbReference type="ARBA" id="ARBA00022516"/>
    </source>
</evidence>
<dbReference type="GO" id="GO:0046872">
    <property type="term" value="F:metal ion binding"/>
    <property type="evidence" value="ECO:0007669"/>
    <property type="project" value="UniProtKB-KW"/>
</dbReference>
<dbReference type="AlphaFoldDB" id="A0A1I5T2I5"/>
<keyword evidence="11" id="KW-1185">Reference proteome</keyword>
<dbReference type="Pfam" id="PF13685">
    <property type="entry name" value="Fe-ADH_2"/>
    <property type="match status" value="1"/>
</dbReference>
<dbReference type="Gene3D" id="1.20.1090.10">
    <property type="entry name" value="Dehydroquinate synthase-like - alpha domain"/>
    <property type="match status" value="1"/>
</dbReference>
<dbReference type="GO" id="GO:0005829">
    <property type="term" value="C:cytosol"/>
    <property type="evidence" value="ECO:0007669"/>
    <property type="project" value="TreeGrafter"/>
</dbReference>
<evidence type="ECO:0000256" key="7">
    <source>
        <dbReference type="ARBA" id="ARBA00023098"/>
    </source>
</evidence>
<evidence type="ECO:0000256" key="5">
    <source>
        <dbReference type="ARBA" id="ARBA00023002"/>
    </source>
</evidence>
<evidence type="ECO:0000256" key="9">
    <source>
        <dbReference type="ARBA" id="ARBA00023264"/>
    </source>
</evidence>
<evidence type="ECO:0000256" key="1">
    <source>
        <dbReference type="ARBA" id="ARBA00022490"/>
    </source>
</evidence>
<keyword evidence="8" id="KW-0594">Phospholipid biosynthesis</keyword>
<dbReference type="RefSeq" id="WP_025748573.1">
    <property type="nucleotide sequence ID" value="NZ_FOXR01000003.1"/>
</dbReference>
<gene>
    <name evidence="10" type="ORF">SAMN05444406_103150</name>
</gene>
<keyword evidence="9" id="KW-1208">Phospholipid metabolism</keyword>
<dbReference type="OrthoDB" id="9763580at2"/>
<evidence type="ECO:0000256" key="3">
    <source>
        <dbReference type="ARBA" id="ARBA00022723"/>
    </source>
</evidence>
<evidence type="ECO:0000256" key="8">
    <source>
        <dbReference type="ARBA" id="ARBA00023209"/>
    </source>
</evidence>
<dbReference type="InterPro" id="IPR032837">
    <property type="entry name" value="G1PDH"/>
</dbReference>
<name>A0A1I5T2I5_9FIRM</name>
<dbReference type="Proteomes" id="UP000198577">
    <property type="component" value="Unassembled WGS sequence"/>
</dbReference>
<keyword evidence="4" id="KW-0521">NADP</keyword>
<keyword evidence="1" id="KW-0963">Cytoplasm</keyword>
<keyword evidence="2" id="KW-0444">Lipid biosynthesis</keyword>
<dbReference type="PANTHER" id="PTHR43616">
    <property type="entry name" value="GLYCEROL DEHYDROGENASE"/>
    <property type="match status" value="1"/>
</dbReference>
<protein>
    <submittedName>
        <fullName evidence="10">Glycerol-1-phosphate dehydrogenase [NAD(P)+]</fullName>
    </submittedName>
</protein>
<dbReference type="PANTHER" id="PTHR43616:SF5">
    <property type="entry name" value="GLYCEROL DEHYDROGENASE 1"/>
    <property type="match status" value="1"/>
</dbReference>
<evidence type="ECO:0000256" key="6">
    <source>
        <dbReference type="ARBA" id="ARBA00023027"/>
    </source>
</evidence>
<dbReference type="STRING" id="937334.SAMN05444406_103150"/>
<organism evidence="10 11">
    <name type="scientific">Caldicoprobacter faecalis</name>
    <dbReference type="NCBI Taxonomy" id="937334"/>
    <lineage>
        <taxon>Bacteria</taxon>
        <taxon>Bacillati</taxon>
        <taxon>Bacillota</taxon>
        <taxon>Clostridia</taxon>
        <taxon>Caldicoprobacterales</taxon>
        <taxon>Caldicoprobacteraceae</taxon>
        <taxon>Caldicoprobacter</taxon>
    </lineage>
</organism>
<accession>A0A1I5T2I5</accession>
<evidence type="ECO:0000313" key="11">
    <source>
        <dbReference type="Proteomes" id="UP000198577"/>
    </source>
</evidence>